<dbReference type="AlphaFoldDB" id="A0A944HA69"/>
<dbReference type="RefSeq" id="WP_214360029.1">
    <property type="nucleotide sequence ID" value="NZ_JAEKFT010000003.1"/>
</dbReference>
<evidence type="ECO:0000313" key="1">
    <source>
        <dbReference type="EMBL" id="MBT0960277.1"/>
    </source>
</evidence>
<name>A0A944HA69_DENI1</name>
<dbReference type="EMBL" id="JAEKFT010000003">
    <property type="protein sequence ID" value="MBT0960277.1"/>
    <property type="molecule type" value="Genomic_DNA"/>
</dbReference>
<reference evidence="2" key="1">
    <citation type="journal article" date="2022" name="ISME J.">
        <title>Genetic and phylogenetic analysis of dissimilatory iodate-reducing bacteria identifies potential niches across the world's oceans.</title>
        <authorList>
            <person name="Reyes-Umana V."/>
            <person name="Henning Z."/>
            <person name="Lee K."/>
            <person name="Barnum T.P."/>
            <person name="Coates J.D."/>
        </authorList>
    </citation>
    <scope>NUCLEOTIDE SEQUENCE [LARGE SCALE GENOMIC DNA]</scope>
    <source>
        <strain evidence="2">IR12</strain>
    </source>
</reference>
<comment type="caution">
    <text evidence="1">The sequence shown here is derived from an EMBL/GenBank/DDBJ whole genome shotgun (WGS) entry which is preliminary data.</text>
</comment>
<dbReference type="Proteomes" id="UP000694660">
    <property type="component" value="Unassembled WGS sequence"/>
</dbReference>
<keyword evidence="2" id="KW-1185">Reference proteome</keyword>
<proteinExistence type="predicted"/>
<sequence>MSTESLFSPSSPCWWISSTACIASRNRFEAAGDRLRASRIFDGYGEDVEQGAQNSDSLPTPFAHYPGALGTTPEAAACLRANDYALDHLDYDWRLNNAGRAGS</sequence>
<accession>A0A944HA69</accession>
<gene>
    <name evidence="1" type="ORF">I8J34_03735</name>
</gene>
<evidence type="ECO:0000313" key="2">
    <source>
        <dbReference type="Proteomes" id="UP000694660"/>
    </source>
</evidence>
<protein>
    <submittedName>
        <fullName evidence="1">Uncharacterized protein</fullName>
    </submittedName>
</protein>
<organism evidence="1 2">
    <name type="scientific">Denitromonas iodatirespirans</name>
    <dbReference type="NCBI Taxonomy" id="2795389"/>
    <lineage>
        <taxon>Bacteria</taxon>
        <taxon>Pseudomonadati</taxon>
        <taxon>Pseudomonadota</taxon>
        <taxon>Betaproteobacteria</taxon>
        <taxon>Rhodocyclales</taxon>
        <taxon>Zoogloeaceae</taxon>
        <taxon>Denitromonas</taxon>
    </lineage>
</organism>